<dbReference type="PANTHER" id="PTHR24321:SF8">
    <property type="entry name" value="ESTRADIOL 17-BETA-DEHYDROGENASE 8-RELATED"/>
    <property type="match status" value="1"/>
</dbReference>
<dbReference type="PRINTS" id="PR00080">
    <property type="entry name" value="SDRFAMILY"/>
</dbReference>
<dbReference type="InterPro" id="IPR036291">
    <property type="entry name" value="NAD(P)-bd_dom_sf"/>
</dbReference>
<dbReference type="InterPro" id="IPR002347">
    <property type="entry name" value="SDR_fam"/>
</dbReference>
<accession>A0A381VM60</accession>
<evidence type="ECO:0000313" key="3">
    <source>
        <dbReference type="EMBL" id="SVA40543.1"/>
    </source>
</evidence>
<evidence type="ECO:0000256" key="2">
    <source>
        <dbReference type="ARBA" id="ARBA00023002"/>
    </source>
</evidence>
<dbReference type="GO" id="GO:0016491">
    <property type="term" value="F:oxidoreductase activity"/>
    <property type="evidence" value="ECO:0007669"/>
    <property type="project" value="UniProtKB-KW"/>
</dbReference>
<dbReference type="AlphaFoldDB" id="A0A381VM60"/>
<dbReference type="Gene3D" id="3.40.50.720">
    <property type="entry name" value="NAD(P)-binding Rossmann-like Domain"/>
    <property type="match status" value="1"/>
</dbReference>
<dbReference type="PANTHER" id="PTHR24321">
    <property type="entry name" value="DEHYDROGENASES, SHORT CHAIN"/>
    <property type="match status" value="1"/>
</dbReference>
<dbReference type="PRINTS" id="PR00081">
    <property type="entry name" value="GDHRDH"/>
</dbReference>
<reference evidence="3" key="1">
    <citation type="submission" date="2018-05" db="EMBL/GenBank/DDBJ databases">
        <authorList>
            <person name="Lanie J.A."/>
            <person name="Ng W.-L."/>
            <person name="Kazmierczak K.M."/>
            <person name="Andrzejewski T.M."/>
            <person name="Davidsen T.M."/>
            <person name="Wayne K.J."/>
            <person name="Tettelin H."/>
            <person name="Glass J.I."/>
            <person name="Rusch D."/>
            <person name="Podicherti R."/>
            <person name="Tsui H.-C.T."/>
            <person name="Winkler M.E."/>
        </authorList>
    </citation>
    <scope>NUCLEOTIDE SEQUENCE</scope>
</reference>
<dbReference type="FunFam" id="3.40.50.720:FF:000084">
    <property type="entry name" value="Short-chain dehydrogenase reductase"/>
    <property type="match status" value="1"/>
</dbReference>
<protein>
    <recommendedName>
        <fullName evidence="4">SDR family oxidoreductase</fullName>
    </recommendedName>
</protein>
<organism evidence="3">
    <name type="scientific">marine metagenome</name>
    <dbReference type="NCBI Taxonomy" id="408172"/>
    <lineage>
        <taxon>unclassified sequences</taxon>
        <taxon>metagenomes</taxon>
        <taxon>ecological metagenomes</taxon>
    </lineage>
</organism>
<comment type="similarity">
    <text evidence="1">Belongs to the short-chain dehydrogenases/reductases (SDR) family.</text>
</comment>
<dbReference type="EMBL" id="UINC01009023">
    <property type="protein sequence ID" value="SVA40543.1"/>
    <property type="molecule type" value="Genomic_DNA"/>
</dbReference>
<sequence>VPGKLEGKVAIVTGGNSGIGEATVHLFAQEGASVAIMARREEQGKIVQAAVQAKGGTAEFIRCDVSKSDDIRGAVDKTVALFGGVDVLFNNAGGGGPEQFPNESREQWDYVLDVNLTGVFEMCSAVWPHMVKRGGGAIVNMSSAAATGGLSPFMHRLSGRVPSASYSVGKAGVDALTRWTAGHGGESNIRVNGVRPGQIITPLTDREGKGEHAYKKLFDVMQIIDGPGYPVDVANCVLFLSCNDSRFITGEIMNIDGGLPSKL</sequence>
<dbReference type="SUPFAM" id="SSF51735">
    <property type="entry name" value="NAD(P)-binding Rossmann-fold domains"/>
    <property type="match status" value="1"/>
</dbReference>
<feature type="non-terminal residue" evidence="3">
    <location>
        <position position="1"/>
    </location>
</feature>
<name>A0A381VM60_9ZZZZ</name>
<gene>
    <name evidence="3" type="ORF">METZ01_LOCUS93397</name>
</gene>
<dbReference type="CDD" id="cd05233">
    <property type="entry name" value="SDR_c"/>
    <property type="match status" value="1"/>
</dbReference>
<evidence type="ECO:0000256" key="1">
    <source>
        <dbReference type="ARBA" id="ARBA00006484"/>
    </source>
</evidence>
<keyword evidence="2" id="KW-0560">Oxidoreductase</keyword>
<proteinExistence type="inferred from homology"/>
<evidence type="ECO:0008006" key="4">
    <source>
        <dbReference type="Google" id="ProtNLM"/>
    </source>
</evidence>
<dbReference type="Pfam" id="PF13561">
    <property type="entry name" value="adh_short_C2"/>
    <property type="match status" value="1"/>
</dbReference>